<dbReference type="RefSeq" id="WP_152357889.1">
    <property type="nucleotide sequence ID" value="NZ_WBSM01000002.1"/>
</dbReference>
<dbReference type="PROSITE" id="PS00108">
    <property type="entry name" value="PROTEIN_KINASE_ST"/>
    <property type="match status" value="1"/>
</dbReference>
<proteinExistence type="predicted"/>
<evidence type="ECO:0000313" key="12">
    <source>
        <dbReference type="Proteomes" id="UP000482084"/>
    </source>
</evidence>
<evidence type="ECO:0000256" key="5">
    <source>
        <dbReference type="ARBA" id="ARBA00022777"/>
    </source>
</evidence>
<dbReference type="GO" id="GO:0004674">
    <property type="term" value="F:protein serine/threonine kinase activity"/>
    <property type="evidence" value="ECO:0007669"/>
    <property type="project" value="UniProtKB-KW"/>
</dbReference>
<dbReference type="EC" id="2.7.11.1" evidence="1"/>
<name>A0A6L4X1M1_9BIFI</name>
<dbReference type="InterPro" id="IPR017441">
    <property type="entry name" value="Protein_kinase_ATP_BS"/>
</dbReference>
<dbReference type="InterPro" id="IPR000719">
    <property type="entry name" value="Prot_kinase_dom"/>
</dbReference>
<keyword evidence="6 7" id="KW-0067">ATP-binding</keyword>
<evidence type="ECO:0000256" key="6">
    <source>
        <dbReference type="ARBA" id="ARBA00022840"/>
    </source>
</evidence>
<dbReference type="SMART" id="SM00220">
    <property type="entry name" value="S_TKc"/>
    <property type="match status" value="1"/>
</dbReference>
<feature type="binding site" evidence="7">
    <location>
        <position position="50"/>
    </location>
    <ligand>
        <name>ATP</name>
        <dbReference type="ChEBI" id="CHEBI:30616"/>
    </ligand>
</feature>
<evidence type="ECO:0000256" key="4">
    <source>
        <dbReference type="ARBA" id="ARBA00022741"/>
    </source>
</evidence>
<gene>
    <name evidence="9" type="ORF">DSM100688_0801</name>
    <name evidence="10" type="ORF">GFD24_03700</name>
</gene>
<evidence type="ECO:0000256" key="1">
    <source>
        <dbReference type="ARBA" id="ARBA00012513"/>
    </source>
</evidence>
<dbReference type="GO" id="GO:0005524">
    <property type="term" value="F:ATP binding"/>
    <property type="evidence" value="ECO:0007669"/>
    <property type="project" value="UniProtKB-UniRule"/>
</dbReference>
<evidence type="ECO:0000313" key="10">
    <source>
        <dbReference type="EMBL" id="NEG71338.1"/>
    </source>
</evidence>
<keyword evidence="12" id="KW-1185">Reference proteome</keyword>
<keyword evidence="2" id="KW-0723">Serine/threonine-protein kinase</keyword>
<dbReference type="EMBL" id="WHZX01000002">
    <property type="protein sequence ID" value="NEG71338.1"/>
    <property type="molecule type" value="Genomic_DNA"/>
</dbReference>
<keyword evidence="3" id="KW-0808">Transferase</keyword>
<dbReference type="PANTHER" id="PTHR43289">
    <property type="entry name" value="MITOGEN-ACTIVATED PROTEIN KINASE KINASE KINASE 20-RELATED"/>
    <property type="match status" value="1"/>
</dbReference>
<accession>A0A6L4X1M1</accession>
<reference evidence="9 12" key="2">
    <citation type="submission" date="2019-10" db="EMBL/GenBank/DDBJ databases">
        <title>Characterization of the phylogenetic diversity of two novel species belonging to the genus Bifidobacterium: Bifidobacterium cebidarum sp. nov. and Bifidobacterium leontopitheci sp. nov.</title>
        <authorList>
            <person name="Lugli G.A."/>
            <person name="Duranti S."/>
            <person name="Milani C."/>
            <person name="Turroni F."/>
            <person name="Ventura M."/>
        </authorList>
    </citation>
    <scope>NUCLEOTIDE SEQUENCE [LARGE SCALE GENOMIC DNA]</scope>
    <source>
        <strain evidence="9 12">DSM 100688</strain>
    </source>
</reference>
<evidence type="ECO:0000259" key="8">
    <source>
        <dbReference type="PROSITE" id="PS50011"/>
    </source>
</evidence>
<dbReference type="AlphaFoldDB" id="A0A6L4X1M1"/>
<dbReference type="Pfam" id="PF00069">
    <property type="entry name" value="Pkinase"/>
    <property type="match status" value="1"/>
</dbReference>
<protein>
    <recommendedName>
        <fullName evidence="1">non-specific serine/threonine protein kinase</fullName>
        <ecNumber evidence="1">2.7.11.1</ecNumber>
    </recommendedName>
</protein>
<dbReference type="OrthoDB" id="9762169at2"/>
<dbReference type="SUPFAM" id="SSF56112">
    <property type="entry name" value="Protein kinase-like (PK-like)"/>
    <property type="match status" value="1"/>
</dbReference>
<sequence length="379" mass="41026">MTKPHPSSFATTFDVPALPGHTFVRRIGQGATSELLLYRDRRTARVVAVKHSHAILDSAAAERFRVEAACLRRLSSHPNILTMYGAGVTDDGRGYLMLAYAEHGSCKELVWPKHGRCRPLAAARTLTLGIAMAQALYAAHRVGIIHRDVKPANILLDRHGTPLLADFGIASNLYRADTMTGYSPLWAAPEVAAHRSGGDESSDLYALGATLFALHTGMLPPFVEHVAPADDMSRDLMHVLDQAMAENPDDRFRRSAKVFAAAMEDVLRRHGVSSERSRMRTRVPTVAPSTGTVVVRIPKRMARAGMPGGRSARRRGVMAHAIVPLAVVGATIMLACPTLWHGRSPPALPKVTTIVNADEIPAMDDDALRLQPDGTATTP</sequence>
<evidence type="ECO:0000256" key="3">
    <source>
        <dbReference type="ARBA" id="ARBA00022679"/>
    </source>
</evidence>
<keyword evidence="5 9" id="KW-0418">Kinase</keyword>
<dbReference type="InterPro" id="IPR008271">
    <property type="entry name" value="Ser/Thr_kinase_AS"/>
</dbReference>
<dbReference type="PROSITE" id="PS50011">
    <property type="entry name" value="PROTEIN_KINASE_DOM"/>
    <property type="match status" value="1"/>
</dbReference>
<keyword evidence="4 7" id="KW-0547">Nucleotide-binding</keyword>
<feature type="domain" description="Protein kinase" evidence="8">
    <location>
        <begin position="21"/>
        <end position="290"/>
    </location>
</feature>
<evidence type="ECO:0000256" key="7">
    <source>
        <dbReference type="PROSITE-ProRule" id="PRU10141"/>
    </source>
</evidence>
<dbReference type="EMBL" id="WBSM01000002">
    <property type="protein sequence ID" value="KAB8288799.1"/>
    <property type="molecule type" value="Genomic_DNA"/>
</dbReference>
<dbReference type="Gene3D" id="1.10.510.10">
    <property type="entry name" value="Transferase(Phosphotransferase) domain 1"/>
    <property type="match status" value="1"/>
</dbReference>
<evidence type="ECO:0000313" key="9">
    <source>
        <dbReference type="EMBL" id="KAB8288799.1"/>
    </source>
</evidence>
<comment type="caution">
    <text evidence="9">The sequence shown here is derived from an EMBL/GenBank/DDBJ whole genome shotgun (WGS) entry which is preliminary data.</text>
</comment>
<organism evidence="9 12">
    <name type="scientific">Bifidobacterium ramosum</name>
    <dbReference type="NCBI Taxonomy" id="1798158"/>
    <lineage>
        <taxon>Bacteria</taxon>
        <taxon>Bacillati</taxon>
        <taxon>Actinomycetota</taxon>
        <taxon>Actinomycetes</taxon>
        <taxon>Bifidobacteriales</taxon>
        <taxon>Bifidobacteriaceae</taxon>
        <taxon>Bifidobacterium</taxon>
    </lineage>
</organism>
<dbReference type="PROSITE" id="PS00107">
    <property type="entry name" value="PROTEIN_KINASE_ATP"/>
    <property type="match status" value="1"/>
</dbReference>
<dbReference type="CDD" id="cd14014">
    <property type="entry name" value="STKc_PknB_like"/>
    <property type="match status" value="1"/>
</dbReference>
<dbReference type="Proteomes" id="UP000482084">
    <property type="component" value="Unassembled WGS sequence"/>
</dbReference>
<dbReference type="PANTHER" id="PTHR43289:SF6">
    <property type="entry name" value="SERINE_THREONINE-PROTEIN KINASE NEKL-3"/>
    <property type="match status" value="1"/>
</dbReference>
<dbReference type="InterPro" id="IPR011009">
    <property type="entry name" value="Kinase-like_dom_sf"/>
</dbReference>
<reference evidence="10 11" key="1">
    <citation type="submission" date="2019-10" db="EMBL/GenBank/DDBJ databases">
        <title>Bifidobacterium from non-human primates.</title>
        <authorList>
            <person name="Modesto M."/>
        </authorList>
    </citation>
    <scope>NUCLEOTIDE SEQUENCE [LARGE SCALE GENOMIC DNA]</scope>
    <source>
        <strain evidence="10 11">TREM</strain>
    </source>
</reference>
<dbReference type="Proteomes" id="UP000469943">
    <property type="component" value="Unassembled WGS sequence"/>
</dbReference>
<evidence type="ECO:0000256" key="2">
    <source>
        <dbReference type="ARBA" id="ARBA00022527"/>
    </source>
</evidence>
<evidence type="ECO:0000313" key="11">
    <source>
        <dbReference type="Proteomes" id="UP000469943"/>
    </source>
</evidence>